<dbReference type="Gene3D" id="1.20.58.80">
    <property type="entry name" value="Phosphotransferase system, lactose/cellobiose-type IIA subunit"/>
    <property type="match status" value="1"/>
</dbReference>
<dbReference type="PANTHER" id="PTHR14964">
    <property type="entry name" value="NUCLEAR RECEPTOR BINDING FACTOR 2"/>
    <property type="match status" value="1"/>
</dbReference>
<evidence type="ECO:0000256" key="1">
    <source>
        <dbReference type="SAM" id="Coils"/>
    </source>
</evidence>
<keyword evidence="4" id="KW-1185">Reference proteome</keyword>
<reference evidence="3 4" key="1">
    <citation type="journal article" date="2014" name="Curr. Biol.">
        <title>The genome of the clonal raider ant Cerapachys biroi.</title>
        <authorList>
            <person name="Oxley P.R."/>
            <person name="Ji L."/>
            <person name="Fetter-Pruneda I."/>
            <person name="McKenzie S.K."/>
            <person name="Li C."/>
            <person name="Hu H."/>
            <person name="Zhang G."/>
            <person name="Kronauer D.J."/>
        </authorList>
    </citation>
    <scope>NUCLEOTIDE SEQUENCE [LARGE SCALE GENOMIC DNA]</scope>
</reference>
<dbReference type="GO" id="GO:0006914">
    <property type="term" value="P:autophagy"/>
    <property type="evidence" value="ECO:0007669"/>
    <property type="project" value="InterPro"/>
</dbReference>
<dbReference type="InterPro" id="IPR039679">
    <property type="entry name" value="NRBF2"/>
</dbReference>
<dbReference type="EMBL" id="KK107796">
    <property type="protein sequence ID" value="EZA47695.1"/>
    <property type="molecule type" value="Genomic_DNA"/>
</dbReference>
<dbReference type="Proteomes" id="UP000053097">
    <property type="component" value="Unassembled WGS sequence"/>
</dbReference>
<dbReference type="Pfam" id="PF17169">
    <property type="entry name" value="NRBF2_MIT"/>
    <property type="match status" value="1"/>
</dbReference>
<feature type="coiled-coil region" evidence="1">
    <location>
        <begin position="188"/>
        <end position="215"/>
    </location>
</feature>
<dbReference type="OMA" id="KCHETVA"/>
<dbReference type="InterPro" id="IPR033393">
    <property type="entry name" value="NRBF2_MIT"/>
</dbReference>
<accession>A0A026VVL8</accession>
<evidence type="ECO:0000313" key="3">
    <source>
        <dbReference type="EMBL" id="EZA47695.1"/>
    </source>
</evidence>
<protein>
    <submittedName>
        <fullName evidence="3">Nuclear receptor-binding factor</fullName>
    </submittedName>
</protein>
<dbReference type="STRING" id="2015173.A0A026VVL8"/>
<organism evidence="3 4">
    <name type="scientific">Ooceraea biroi</name>
    <name type="common">Clonal raider ant</name>
    <name type="synonym">Cerapachys biroi</name>
    <dbReference type="NCBI Taxonomy" id="2015173"/>
    <lineage>
        <taxon>Eukaryota</taxon>
        <taxon>Metazoa</taxon>
        <taxon>Ecdysozoa</taxon>
        <taxon>Arthropoda</taxon>
        <taxon>Hexapoda</taxon>
        <taxon>Insecta</taxon>
        <taxon>Pterygota</taxon>
        <taxon>Neoptera</taxon>
        <taxon>Endopterygota</taxon>
        <taxon>Hymenoptera</taxon>
        <taxon>Apocrita</taxon>
        <taxon>Aculeata</taxon>
        <taxon>Formicoidea</taxon>
        <taxon>Formicidae</taxon>
        <taxon>Dorylinae</taxon>
        <taxon>Ooceraea</taxon>
    </lineage>
</organism>
<keyword evidence="1" id="KW-0175">Coiled coil</keyword>
<name>A0A026VVL8_OOCBI</name>
<feature type="domain" description="Nuclear receptor-binding factor 2 MIT" evidence="2">
    <location>
        <begin position="4"/>
        <end position="48"/>
    </location>
</feature>
<evidence type="ECO:0000259" key="2">
    <source>
        <dbReference type="Pfam" id="PF17169"/>
    </source>
</evidence>
<proteinExistence type="predicted"/>
<keyword evidence="3" id="KW-0675">Receptor</keyword>
<dbReference type="SUPFAM" id="SSF140361">
    <property type="entry name" value="MIT domain-like"/>
    <property type="match status" value="1"/>
</dbReference>
<dbReference type="PANTHER" id="PTHR14964:SF2">
    <property type="entry name" value="NUCLEAR RECEPTOR-BINDING FACTOR 2"/>
    <property type="match status" value="1"/>
</dbReference>
<evidence type="ECO:0000313" key="4">
    <source>
        <dbReference type="Proteomes" id="UP000053097"/>
    </source>
</evidence>
<sequence>METSALNLAHERQRRAEALLHEGKFEEAAKCHETVADLLAEARAQLESSLIHVHATTLPSQETPKFLRSIHSLVTLESLSLQQDYHRRQAAVVRMKQAQYEEYKTTLENHQKDLLNKHVAKYSEKGNSTDKFDGSLRQAIYKTIDEQDDLLSMISLPDDSEKAFKHPKDTGTVIEELRTVNSQLRSLVGSLLSQLEAKEEEVRQLTERLYAVSVNCNDDIRPEEHPLRLTPLPPLTPLEMPLFDFTSS</sequence>
<gene>
    <name evidence="3" type="ORF">X777_15443</name>
</gene>
<dbReference type="AlphaFoldDB" id="A0A026VVL8"/>